<keyword evidence="4 6" id="KW-1133">Transmembrane helix</keyword>
<feature type="transmembrane region" description="Helical" evidence="6">
    <location>
        <begin position="94"/>
        <end position="118"/>
    </location>
</feature>
<proteinExistence type="predicted"/>
<reference evidence="8" key="1">
    <citation type="submission" date="2021-05" db="EMBL/GenBank/DDBJ databases">
        <title>Genome of Sphingobium sp. strain.</title>
        <authorList>
            <person name="Fan R."/>
        </authorList>
    </citation>
    <scope>NUCLEOTIDE SEQUENCE</scope>
    <source>
        <strain evidence="8">H33</strain>
    </source>
</reference>
<feature type="transmembrane region" description="Helical" evidence="6">
    <location>
        <begin position="280"/>
        <end position="300"/>
    </location>
</feature>
<sequence>MFSSPILPGLLAFALLAGGALLIVQLVRERRKVITARVSLVAPPSPAPDAREKAAARADAALLRVSVRGLHDSDLAQIAHICARLGIRAGNASLAFAVARLACGAMCAGMALIGLGMLDTAGPLVTLGALALAPAGVMIGWFAPLLIVRRMAKGRATAVSGGLPEALELLVICVEAGLALEDGLDRITVEIRATQPALAQELEVTSADLKILLDRDEAFRKLAQRVDSPGIRSVVTTLSQTLRYGTPLSNALRVAAAELRSDALIALEERSNRLPSLMTLPMMLFIMPTIFLIVGGPVVLRMMDVFAR</sequence>
<gene>
    <name evidence="8" type="ORF">KK488_19180</name>
</gene>
<dbReference type="PANTHER" id="PTHR35007:SF2">
    <property type="entry name" value="PILUS ASSEMBLE PROTEIN"/>
    <property type="match status" value="1"/>
</dbReference>
<dbReference type="EMBL" id="JAHGAW010000014">
    <property type="protein sequence ID" value="MBT2189076.1"/>
    <property type="molecule type" value="Genomic_DNA"/>
</dbReference>
<comment type="subcellular location">
    <subcellularLocation>
        <location evidence="1">Cell membrane</location>
        <topology evidence="1">Multi-pass membrane protein</topology>
    </subcellularLocation>
</comment>
<dbReference type="GO" id="GO:0005886">
    <property type="term" value="C:plasma membrane"/>
    <property type="evidence" value="ECO:0007669"/>
    <property type="project" value="UniProtKB-SubCell"/>
</dbReference>
<feature type="transmembrane region" description="Helical" evidence="6">
    <location>
        <begin position="6"/>
        <end position="27"/>
    </location>
</feature>
<evidence type="ECO:0000313" key="8">
    <source>
        <dbReference type="EMBL" id="MBT2189076.1"/>
    </source>
</evidence>
<name>A0A9X1ISY5_9SPHN</name>
<dbReference type="RefSeq" id="WP_214625329.1">
    <property type="nucleotide sequence ID" value="NZ_JAHGAW010000014.1"/>
</dbReference>
<evidence type="ECO:0000259" key="7">
    <source>
        <dbReference type="Pfam" id="PF00482"/>
    </source>
</evidence>
<dbReference type="PANTHER" id="PTHR35007">
    <property type="entry name" value="INTEGRAL MEMBRANE PROTEIN-RELATED"/>
    <property type="match status" value="1"/>
</dbReference>
<accession>A0A9X1ISY5</accession>
<keyword evidence="5 6" id="KW-0472">Membrane</keyword>
<evidence type="ECO:0000256" key="3">
    <source>
        <dbReference type="ARBA" id="ARBA00022692"/>
    </source>
</evidence>
<dbReference type="InterPro" id="IPR018076">
    <property type="entry name" value="T2SS_GspF_dom"/>
</dbReference>
<keyword evidence="2" id="KW-1003">Cell membrane</keyword>
<evidence type="ECO:0000256" key="2">
    <source>
        <dbReference type="ARBA" id="ARBA00022475"/>
    </source>
</evidence>
<evidence type="ECO:0000256" key="5">
    <source>
        <dbReference type="ARBA" id="ARBA00023136"/>
    </source>
</evidence>
<keyword evidence="9" id="KW-1185">Reference proteome</keyword>
<comment type="caution">
    <text evidence="8">The sequence shown here is derived from an EMBL/GenBank/DDBJ whole genome shotgun (WGS) entry which is preliminary data.</text>
</comment>
<evidence type="ECO:0000313" key="9">
    <source>
        <dbReference type="Proteomes" id="UP001138757"/>
    </source>
</evidence>
<evidence type="ECO:0000256" key="4">
    <source>
        <dbReference type="ARBA" id="ARBA00022989"/>
    </source>
</evidence>
<dbReference type="AlphaFoldDB" id="A0A9X1ISY5"/>
<dbReference type="Proteomes" id="UP001138757">
    <property type="component" value="Unassembled WGS sequence"/>
</dbReference>
<organism evidence="8 9">
    <name type="scientific">Sphingobium nicotianae</name>
    <dbReference type="NCBI Taxonomy" id="2782607"/>
    <lineage>
        <taxon>Bacteria</taxon>
        <taxon>Pseudomonadati</taxon>
        <taxon>Pseudomonadota</taxon>
        <taxon>Alphaproteobacteria</taxon>
        <taxon>Sphingomonadales</taxon>
        <taxon>Sphingomonadaceae</taxon>
        <taxon>Sphingobium</taxon>
    </lineage>
</organism>
<evidence type="ECO:0000256" key="1">
    <source>
        <dbReference type="ARBA" id="ARBA00004651"/>
    </source>
</evidence>
<feature type="domain" description="Type II secretion system protein GspF" evidence="7">
    <location>
        <begin position="167"/>
        <end position="294"/>
    </location>
</feature>
<dbReference type="Pfam" id="PF00482">
    <property type="entry name" value="T2SSF"/>
    <property type="match status" value="1"/>
</dbReference>
<protein>
    <submittedName>
        <fullName evidence="8">Type II secretion system F family protein</fullName>
    </submittedName>
</protein>
<keyword evidence="3 6" id="KW-0812">Transmembrane</keyword>
<feature type="transmembrane region" description="Helical" evidence="6">
    <location>
        <begin position="124"/>
        <end position="148"/>
    </location>
</feature>
<evidence type="ECO:0000256" key="6">
    <source>
        <dbReference type="SAM" id="Phobius"/>
    </source>
</evidence>